<feature type="compositionally biased region" description="Acidic residues" evidence="1">
    <location>
        <begin position="14"/>
        <end position="24"/>
    </location>
</feature>
<evidence type="ECO:0000256" key="1">
    <source>
        <dbReference type="SAM" id="MobiDB-lite"/>
    </source>
</evidence>
<proteinExistence type="predicted"/>
<name>A0A9P4J7R6_9PEZI</name>
<dbReference type="AlphaFoldDB" id="A0A9P4J7R6"/>
<feature type="compositionally biased region" description="Polar residues" evidence="1">
    <location>
        <begin position="1"/>
        <end position="10"/>
    </location>
</feature>
<keyword evidence="3" id="KW-1185">Reference proteome</keyword>
<organism evidence="2 3">
    <name type="scientific">Myriangium duriaei CBS 260.36</name>
    <dbReference type="NCBI Taxonomy" id="1168546"/>
    <lineage>
        <taxon>Eukaryota</taxon>
        <taxon>Fungi</taxon>
        <taxon>Dikarya</taxon>
        <taxon>Ascomycota</taxon>
        <taxon>Pezizomycotina</taxon>
        <taxon>Dothideomycetes</taxon>
        <taxon>Dothideomycetidae</taxon>
        <taxon>Myriangiales</taxon>
        <taxon>Myriangiaceae</taxon>
        <taxon>Myriangium</taxon>
    </lineage>
</organism>
<feature type="compositionally biased region" description="Polar residues" evidence="1">
    <location>
        <begin position="44"/>
        <end position="55"/>
    </location>
</feature>
<gene>
    <name evidence="2" type="ORF">K461DRAFT_319000</name>
</gene>
<dbReference type="Proteomes" id="UP000799439">
    <property type="component" value="Unassembled WGS sequence"/>
</dbReference>
<evidence type="ECO:0000313" key="3">
    <source>
        <dbReference type="Proteomes" id="UP000799439"/>
    </source>
</evidence>
<comment type="caution">
    <text evidence="2">The sequence shown here is derived from an EMBL/GenBank/DDBJ whole genome shotgun (WGS) entry which is preliminary data.</text>
</comment>
<accession>A0A9P4J7R6</accession>
<dbReference type="EMBL" id="ML996082">
    <property type="protein sequence ID" value="KAF2156444.1"/>
    <property type="molecule type" value="Genomic_DNA"/>
</dbReference>
<sequence length="495" mass="54118">MSQADEQPVSNIHEEDDDNLFDDNESVHSNINVAPYTGGEVSDLGSSGNDANRGNSGHAGGNSDTAQPQLPALFHATQETQNMLLNQIDACLTATMPFTVTDNLLDDLDSSFLVQAIQQMVSASGNIGLLPFRISAILHRINIVILHLVEGAGGNRPPGLNKNRRCDAQMLQAVLRATRDFVTSGFTPSTHLALTIWTPDSCRGLTFEHCDNPPPGSQPSRAAIIALRNAAARRLNMTALHQCTAFIFHPLGQPQTLYLDDVHHHMINLNNILTSSGVVGEVLQDSSFLLRAIEFLRQRQTCFFEVRLAVDTVNRIQVLLMVISLFCMDFLPTTPPVARMRVSDCFSALLDPSYYFDNGIYHKILWSKWGGELVLVPVSKERELEVRMRLRRCGGCPPDGSTLSLLSEPLDESENIGMSLNDQEQTDAFLQTHFGAPAESEFILVEQVLKVPNRSMFVASGSALDLISATGGAATHVVSLSSGAAIYLHICTRNI</sequence>
<evidence type="ECO:0000313" key="2">
    <source>
        <dbReference type="EMBL" id="KAF2156444.1"/>
    </source>
</evidence>
<reference evidence="2" key="1">
    <citation type="journal article" date="2020" name="Stud. Mycol.">
        <title>101 Dothideomycetes genomes: a test case for predicting lifestyles and emergence of pathogens.</title>
        <authorList>
            <person name="Haridas S."/>
            <person name="Albert R."/>
            <person name="Binder M."/>
            <person name="Bloem J."/>
            <person name="Labutti K."/>
            <person name="Salamov A."/>
            <person name="Andreopoulos B."/>
            <person name="Baker S."/>
            <person name="Barry K."/>
            <person name="Bills G."/>
            <person name="Bluhm B."/>
            <person name="Cannon C."/>
            <person name="Castanera R."/>
            <person name="Culley D."/>
            <person name="Daum C."/>
            <person name="Ezra D."/>
            <person name="Gonzalez J."/>
            <person name="Henrissat B."/>
            <person name="Kuo A."/>
            <person name="Liang C."/>
            <person name="Lipzen A."/>
            <person name="Lutzoni F."/>
            <person name="Magnuson J."/>
            <person name="Mondo S."/>
            <person name="Nolan M."/>
            <person name="Ohm R."/>
            <person name="Pangilinan J."/>
            <person name="Park H.-J."/>
            <person name="Ramirez L."/>
            <person name="Alfaro M."/>
            <person name="Sun H."/>
            <person name="Tritt A."/>
            <person name="Yoshinaga Y."/>
            <person name="Zwiers L.-H."/>
            <person name="Turgeon B."/>
            <person name="Goodwin S."/>
            <person name="Spatafora J."/>
            <person name="Crous P."/>
            <person name="Grigoriev I."/>
        </authorList>
    </citation>
    <scope>NUCLEOTIDE SEQUENCE</scope>
    <source>
        <strain evidence="2">CBS 260.36</strain>
    </source>
</reference>
<protein>
    <submittedName>
        <fullName evidence="2">Uncharacterized protein</fullName>
    </submittedName>
</protein>
<feature type="region of interest" description="Disordered" evidence="1">
    <location>
        <begin position="1"/>
        <end position="68"/>
    </location>
</feature>